<organism evidence="2 3">
    <name type="scientific">Fukomys damarensis</name>
    <name type="common">Damaraland mole rat</name>
    <name type="synonym">Cryptomys damarensis</name>
    <dbReference type="NCBI Taxonomy" id="885580"/>
    <lineage>
        <taxon>Eukaryota</taxon>
        <taxon>Metazoa</taxon>
        <taxon>Chordata</taxon>
        <taxon>Craniata</taxon>
        <taxon>Vertebrata</taxon>
        <taxon>Euteleostomi</taxon>
        <taxon>Mammalia</taxon>
        <taxon>Eutheria</taxon>
        <taxon>Euarchontoglires</taxon>
        <taxon>Glires</taxon>
        <taxon>Rodentia</taxon>
        <taxon>Hystricomorpha</taxon>
        <taxon>Bathyergidae</taxon>
        <taxon>Fukomys</taxon>
    </lineage>
</organism>
<evidence type="ECO:0000313" key="3">
    <source>
        <dbReference type="Proteomes" id="UP000028990"/>
    </source>
</evidence>
<name>A0A091DLC3_FUKDA</name>
<feature type="compositionally biased region" description="Basic and acidic residues" evidence="1">
    <location>
        <begin position="56"/>
        <end position="66"/>
    </location>
</feature>
<proteinExistence type="predicted"/>
<protein>
    <submittedName>
        <fullName evidence="2">Uncharacterized protein</fullName>
    </submittedName>
</protein>
<evidence type="ECO:0000313" key="2">
    <source>
        <dbReference type="EMBL" id="KFO23611.1"/>
    </source>
</evidence>
<gene>
    <name evidence="2" type="ORF">H920_14815</name>
</gene>
<dbReference type="AlphaFoldDB" id="A0A091DLC3"/>
<dbReference type="Proteomes" id="UP000028990">
    <property type="component" value="Unassembled WGS sequence"/>
</dbReference>
<feature type="compositionally biased region" description="Basic and acidic residues" evidence="1">
    <location>
        <begin position="183"/>
        <end position="193"/>
    </location>
</feature>
<feature type="region of interest" description="Disordered" evidence="1">
    <location>
        <begin position="180"/>
        <end position="211"/>
    </location>
</feature>
<evidence type="ECO:0000256" key="1">
    <source>
        <dbReference type="SAM" id="MobiDB-lite"/>
    </source>
</evidence>
<sequence>MFTFGTHGERKGGRTIVGFGLVREEWVGLSRNPHRSVLVLHGQGEKRHPLGNCGHGSEKPHQRLTDATDENGAEESELGSGWTSTPRAPGFAEARAVQTGGSCLHLVAAHGISFRQHASPNRSTLVQVAPAGEDLASAQLHLSVVDLIRLPGIPGGFLFRNTVLSLPRELWRWGLLSDTGPSEGRDHSHRSNAEPELQNPGDAVRDPDVSSPYRRLHGAGGVVVCSDDARTSFATSVPAVPVAKPTSAFFRAGPPSVVSPGTAPTCPCSPTGVFSVLYPSSPLPDPHWTYESKDDSRLGIDTHSVTTIWPEPSITHGELDVLTAVDNGEPLLLSSGSAAPGIASLCLLQSLSAITNAMVISENKTVAPRSSQLLPLL</sequence>
<feature type="region of interest" description="Disordered" evidence="1">
    <location>
        <begin position="43"/>
        <end position="85"/>
    </location>
</feature>
<feature type="compositionally biased region" description="Acidic residues" evidence="1">
    <location>
        <begin position="67"/>
        <end position="77"/>
    </location>
</feature>
<dbReference type="EMBL" id="KN123755">
    <property type="protein sequence ID" value="KFO23611.1"/>
    <property type="molecule type" value="Genomic_DNA"/>
</dbReference>
<keyword evidence="3" id="KW-1185">Reference proteome</keyword>
<accession>A0A091DLC3</accession>
<reference evidence="2 3" key="1">
    <citation type="submission" date="2013-11" db="EMBL/GenBank/DDBJ databases">
        <title>The Damaraland mole rat (Fukomys damarensis) genome and evolution of African mole rats.</title>
        <authorList>
            <person name="Gladyshev V.N."/>
            <person name="Fang X."/>
        </authorList>
    </citation>
    <scope>NUCLEOTIDE SEQUENCE [LARGE SCALE GENOMIC DNA]</scope>
    <source>
        <tissue evidence="2">Liver</tissue>
    </source>
</reference>